<proteinExistence type="inferred from homology"/>
<dbReference type="InterPro" id="IPR014729">
    <property type="entry name" value="Rossmann-like_a/b/a_fold"/>
</dbReference>
<dbReference type="PANTHER" id="PTHR43033">
    <property type="entry name" value="TRNA(ILE)-LYSIDINE SYNTHASE-RELATED"/>
    <property type="match status" value="1"/>
</dbReference>
<keyword evidence="6" id="KW-0963">Cytoplasm</keyword>
<dbReference type="Proteomes" id="UP000680365">
    <property type="component" value="Unassembled WGS sequence"/>
</dbReference>
<dbReference type="InterPro" id="IPR012795">
    <property type="entry name" value="tRNA_Ile_lys_synt_N"/>
</dbReference>
<dbReference type="CDD" id="cd01992">
    <property type="entry name" value="TilS_N"/>
    <property type="match status" value="1"/>
</dbReference>
<evidence type="ECO:0000256" key="4">
    <source>
        <dbReference type="ARBA" id="ARBA00022840"/>
    </source>
</evidence>
<dbReference type="Pfam" id="PF01171">
    <property type="entry name" value="ATP_bind_3"/>
    <property type="match status" value="1"/>
</dbReference>
<keyword evidence="3 6" id="KW-0547">Nucleotide-binding</keyword>
<dbReference type="SUPFAM" id="SSF52402">
    <property type="entry name" value="Adenine nucleotide alpha hydrolases-like"/>
    <property type="match status" value="1"/>
</dbReference>
<sequence length="412" mass="49361">MNDVINFENVKSNIYKFLIENIEKHIKKIYIGVSGGSDSMFLFFVLQKIIYNFNFDIKIIVLHYNHGYREESFQESIFLQNYFEQNGIEFISGNYELDNFSENNLRKARYSFFDQNLNENSYLFLGHNLTDRVETSFVNMLRGAGIKGILNMKKISKKNNIYYICRPLLDIPKDKIKDFCDEFSIPYFQDYTNDNVDFSQRNFIRNNILKIFYEISNKDKNGNLLFLKSFINLYENIENIEKNSIIEYTKFPLPNIVDYDFFYLLETNIKNKEDLVLLFDEFNLYKNISSRLIDEFYNFFVNVSSGYKYLGGIYFLKSYNKIYIYKGKNKFWEQDYSNISQKINKIGKINFYGYNIHIDNKKIGYNIRFPNKNDIYGNKKFNLYLKKNKYPFFIRNLVAVIVDGNTIIEKFN</sequence>
<accession>A0ABS5QLY3</accession>
<evidence type="ECO:0000256" key="3">
    <source>
        <dbReference type="ARBA" id="ARBA00022741"/>
    </source>
</evidence>
<dbReference type="GO" id="GO:0032267">
    <property type="term" value="F:tRNA(Ile)-lysidine synthase activity"/>
    <property type="evidence" value="ECO:0007669"/>
    <property type="project" value="UniProtKB-EC"/>
</dbReference>
<keyword evidence="4 6" id="KW-0067">ATP-binding</keyword>
<evidence type="ECO:0000256" key="2">
    <source>
        <dbReference type="ARBA" id="ARBA00022694"/>
    </source>
</evidence>
<reference evidence="8 9" key="1">
    <citation type="journal article" date="2021" name="Nat. Commun.">
        <title>Reductive evolution and unique predatory mode in the CPR bacterium Vampirococcus lugosii.</title>
        <authorList>
            <person name="Moreira D."/>
            <person name="Zivanovic Y."/>
            <person name="Lopez-Archilla A.I."/>
            <person name="Iniesto M."/>
            <person name="Lopez-Garcia P."/>
        </authorList>
    </citation>
    <scope>NUCLEOTIDE SEQUENCE [LARGE SCALE GENOMIC DNA]</scope>
    <source>
        <strain evidence="8">Chiprana</strain>
    </source>
</reference>
<evidence type="ECO:0000256" key="5">
    <source>
        <dbReference type="ARBA" id="ARBA00048539"/>
    </source>
</evidence>
<keyword evidence="1 6" id="KW-0436">Ligase</keyword>
<organism evidence="8 9">
    <name type="scientific">Candidatus Vampirococcus lugosii</name>
    <dbReference type="NCBI Taxonomy" id="2789015"/>
    <lineage>
        <taxon>Bacteria</taxon>
        <taxon>Candidatus Absconditibacteriota</taxon>
        <taxon>Vampirococcus</taxon>
    </lineage>
</organism>
<dbReference type="EMBL" id="JAEDAM010000045">
    <property type="protein sequence ID" value="MBS8122148.1"/>
    <property type="molecule type" value="Genomic_DNA"/>
</dbReference>
<dbReference type="EC" id="6.3.4.19" evidence="6"/>
<comment type="subcellular location">
    <subcellularLocation>
        <location evidence="6">Cytoplasm</location>
    </subcellularLocation>
</comment>
<keyword evidence="2 6" id="KW-0819">tRNA processing</keyword>
<feature type="binding site" evidence="6">
    <location>
        <begin position="34"/>
        <end position="39"/>
    </location>
    <ligand>
        <name>ATP</name>
        <dbReference type="ChEBI" id="CHEBI:30616"/>
    </ligand>
</feature>
<dbReference type="PANTHER" id="PTHR43033:SF1">
    <property type="entry name" value="TRNA(ILE)-LYSIDINE SYNTHASE-RELATED"/>
    <property type="match status" value="1"/>
</dbReference>
<keyword evidence="9" id="KW-1185">Reference proteome</keyword>
<evidence type="ECO:0000259" key="7">
    <source>
        <dbReference type="Pfam" id="PF01171"/>
    </source>
</evidence>
<comment type="caution">
    <text evidence="8">The sequence shown here is derived from an EMBL/GenBank/DDBJ whole genome shotgun (WGS) entry which is preliminary data.</text>
</comment>
<gene>
    <name evidence="6" type="primary">tilS</name>
    <name evidence="8" type="ORF">VAMP_125n87</name>
</gene>
<protein>
    <recommendedName>
        <fullName evidence="6">tRNA(Ile)-lysidine synthase</fullName>
        <ecNumber evidence="6">6.3.4.19</ecNumber>
    </recommendedName>
    <alternativeName>
        <fullName evidence="6">tRNA(Ile)-2-lysyl-cytidine synthase</fullName>
    </alternativeName>
    <alternativeName>
        <fullName evidence="6">tRNA(Ile)-lysidine synthetase</fullName>
    </alternativeName>
</protein>
<dbReference type="NCBIfam" id="TIGR02432">
    <property type="entry name" value="lysidine_TilS_N"/>
    <property type="match status" value="1"/>
</dbReference>
<dbReference type="Gene3D" id="3.40.50.620">
    <property type="entry name" value="HUPs"/>
    <property type="match status" value="1"/>
</dbReference>
<name>A0ABS5QLY3_9BACT</name>
<comment type="catalytic activity">
    <reaction evidence="5 6">
        <text>cytidine(34) in tRNA(Ile2) + L-lysine + ATP = lysidine(34) in tRNA(Ile2) + AMP + diphosphate + H(+)</text>
        <dbReference type="Rhea" id="RHEA:43744"/>
        <dbReference type="Rhea" id="RHEA-COMP:10625"/>
        <dbReference type="Rhea" id="RHEA-COMP:10670"/>
        <dbReference type="ChEBI" id="CHEBI:15378"/>
        <dbReference type="ChEBI" id="CHEBI:30616"/>
        <dbReference type="ChEBI" id="CHEBI:32551"/>
        <dbReference type="ChEBI" id="CHEBI:33019"/>
        <dbReference type="ChEBI" id="CHEBI:82748"/>
        <dbReference type="ChEBI" id="CHEBI:83665"/>
        <dbReference type="ChEBI" id="CHEBI:456215"/>
        <dbReference type="EC" id="6.3.4.19"/>
    </reaction>
</comment>
<feature type="domain" description="tRNA(Ile)-lysidine/2-thiocytidine synthase N-terminal" evidence="7">
    <location>
        <begin position="28"/>
        <end position="207"/>
    </location>
</feature>
<dbReference type="InterPro" id="IPR012094">
    <property type="entry name" value="tRNA_Ile_lys_synt"/>
</dbReference>
<comment type="function">
    <text evidence="6">Ligates lysine onto the cytidine present at position 34 of the AUA codon-specific tRNA(Ile) that contains the anticodon CAU, in an ATP-dependent manner. Cytidine is converted to lysidine, thus changing the amino acid specificity of the tRNA from methionine to isoleucine.</text>
</comment>
<comment type="domain">
    <text evidence="6">The N-terminal region contains the highly conserved SGGXDS motif, predicted to be a P-loop motif involved in ATP binding.</text>
</comment>
<evidence type="ECO:0000256" key="6">
    <source>
        <dbReference type="HAMAP-Rule" id="MF_01161"/>
    </source>
</evidence>
<dbReference type="InterPro" id="IPR011063">
    <property type="entry name" value="TilS/TtcA_N"/>
</dbReference>
<comment type="similarity">
    <text evidence="6">Belongs to the tRNA(Ile)-lysidine synthase family.</text>
</comment>
<dbReference type="RefSeq" id="WP_213349403.1">
    <property type="nucleotide sequence ID" value="NZ_JAEDAM010000045.1"/>
</dbReference>
<evidence type="ECO:0000313" key="9">
    <source>
        <dbReference type="Proteomes" id="UP000680365"/>
    </source>
</evidence>
<evidence type="ECO:0000256" key="1">
    <source>
        <dbReference type="ARBA" id="ARBA00022598"/>
    </source>
</evidence>
<evidence type="ECO:0000313" key="8">
    <source>
        <dbReference type="EMBL" id="MBS8122148.1"/>
    </source>
</evidence>
<dbReference type="HAMAP" id="MF_01161">
    <property type="entry name" value="tRNA_Ile_lys_synt"/>
    <property type="match status" value="1"/>
</dbReference>